<keyword evidence="1" id="KW-0456">Lyase</keyword>
<dbReference type="HOGENOM" id="CLU_101012_2_0_2"/>
<reference evidence="1 2" key="1">
    <citation type="journal article" date="2015" name="Genome Announc.">
        <title>Complete Genome Sequence of Methanosphaerula palustris E1-9CT, a Hydrogenotrophic Methanogen Isolated from a Minerotrophic Fen Peatland.</title>
        <authorList>
            <person name="Cadillo-Quiroz H."/>
            <person name="Browne P."/>
            <person name="Kyrpides N."/>
            <person name="Woyke T."/>
            <person name="Goodwin L."/>
            <person name="Detter C."/>
            <person name="Yavitt J.B."/>
            <person name="Zinder S.H."/>
        </authorList>
    </citation>
    <scope>NUCLEOTIDE SEQUENCE [LARGE SCALE GENOMIC DNA]</scope>
    <source>
        <strain evidence="2">ATCC BAA-1556 / DSM 19958 / E1-9c</strain>
    </source>
</reference>
<dbReference type="GO" id="GO:0016491">
    <property type="term" value="F:oxidoreductase activity"/>
    <property type="evidence" value="ECO:0007669"/>
    <property type="project" value="TreeGrafter"/>
</dbReference>
<dbReference type="KEGG" id="mpl:Mpal_0697"/>
<accession>B8GFL6</accession>
<dbReference type="PANTHER" id="PTHR12697:SF5">
    <property type="entry name" value="DEOXYHYPUSINE HYDROXYLASE"/>
    <property type="match status" value="1"/>
</dbReference>
<gene>
    <name evidence="1" type="ordered locus">Mpal_0697</name>
</gene>
<dbReference type="Pfam" id="PF13646">
    <property type="entry name" value="HEAT_2"/>
    <property type="match status" value="1"/>
</dbReference>
<dbReference type="AlphaFoldDB" id="B8GFL6"/>
<dbReference type="InterPro" id="IPR011989">
    <property type="entry name" value="ARM-like"/>
</dbReference>
<dbReference type="InterPro" id="IPR016024">
    <property type="entry name" value="ARM-type_fold"/>
</dbReference>
<dbReference type="STRING" id="521011.Mpal_0697"/>
<proteinExistence type="predicted"/>
<dbReference type="eggNOG" id="arCOG04006">
    <property type="taxonomic scope" value="Archaea"/>
</dbReference>
<dbReference type="SUPFAM" id="SSF48371">
    <property type="entry name" value="ARM repeat"/>
    <property type="match status" value="1"/>
</dbReference>
<dbReference type="Gene3D" id="1.25.10.10">
    <property type="entry name" value="Leucine-rich Repeat Variant"/>
    <property type="match status" value="2"/>
</dbReference>
<name>B8GFL6_METPE</name>
<dbReference type="GO" id="GO:0016829">
    <property type="term" value="F:lyase activity"/>
    <property type="evidence" value="ECO:0007669"/>
    <property type="project" value="UniProtKB-KW"/>
</dbReference>
<dbReference type="OrthoDB" id="142930at2157"/>
<dbReference type="EMBL" id="CP001338">
    <property type="protein sequence ID" value="ACL16064.1"/>
    <property type="molecule type" value="Genomic_DNA"/>
</dbReference>
<dbReference type="InterPro" id="IPR004155">
    <property type="entry name" value="PBS_lyase_HEAT"/>
</dbReference>
<organism evidence="1 2">
    <name type="scientific">Methanosphaerula palustris (strain ATCC BAA-1556 / DSM 19958 / E1-9c)</name>
    <dbReference type="NCBI Taxonomy" id="521011"/>
    <lineage>
        <taxon>Archaea</taxon>
        <taxon>Methanobacteriati</taxon>
        <taxon>Methanobacteriota</taxon>
        <taxon>Stenosarchaea group</taxon>
        <taxon>Methanomicrobia</taxon>
        <taxon>Methanomicrobiales</taxon>
        <taxon>Methanoregulaceae</taxon>
        <taxon>Methanosphaerula</taxon>
    </lineage>
</organism>
<keyword evidence="2" id="KW-1185">Reference proteome</keyword>
<dbReference type="PANTHER" id="PTHR12697">
    <property type="entry name" value="PBS LYASE HEAT-LIKE PROTEIN"/>
    <property type="match status" value="1"/>
</dbReference>
<dbReference type="SMART" id="SM00567">
    <property type="entry name" value="EZ_HEAT"/>
    <property type="match status" value="5"/>
</dbReference>
<protein>
    <submittedName>
        <fullName evidence="1">PBS lyase HEAT domain protein repeat-containing protein</fullName>
    </submittedName>
</protein>
<evidence type="ECO:0000313" key="2">
    <source>
        <dbReference type="Proteomes" id="UP000002457"/>
    </source>
</evidence>
<sequence>MTDPQKRNIDEEKLIQDGYLGLAGSLENSPDPHIRQYAAHLLGGTGEERALPNLLQALHDPEKGVRNLAMQALVNLGTPAVDPLLDLLSDHHWVIRYRAVEALGLIGDPRAVRPLVHLLSDEKDHVRYMAAKGLGRIGGPEEISSLIHALSDNNEFVRRSAATALGAVGRGDEQARTALHRAAERETDPAVKTAIAGAIRTVGDGQGQ</sequence>
<dbReference type="Proteomes" id="UP000002457">
    <property type="component" value="Chromosome"/>
</dbReference>
<evidence type="ECO:0000313" key="1">
    <source>
        <dbReference type="EMBL" id="ACL16064.1"/>
    </source>
</evidence>